<organism evidence="3 4">
    <name type="scientific">Sporolactobacillus mangiferae</name>
    <dbReference type="NCBI Taxonomy" id="2940498"/>
    <lineage>
        <taxon>Bacteria</taxon>
        <taxon>Bacillati</taxon>
        <taxon>Bacillota</taxon>
        <taxon>Bacilli</taxon>
        <taxon>Bacillales</taxon>
        <taxon>Sporolactobacillaceae</taxon>
        <taxon>Sporolactobacillus</taxon>
    </lineage>
</organism>
<gene>
    <name evidence="3" type="ORF">M3N64_08435</name>
</gene>
<dbReference type="PANTHER" id="PTHR13774">
    <property type="entry name" value="PHENAZINE BIOSYNTHESIS PROTEIN"/>
    <property type="match status" value="1"/>
</dbReference>
<dbReference type="PIRSF" id="PIRSF016184">
    <property type="entry name" value="PhzC_PhzF"/>
    <property type="match status" value="1"/>
</dbReference>
<dbReference type="PANTHER" id="PTHR13774:SF39">
    <property type="entry name" value="BIOSYNTHESIS PROTEIN, PUTATIVE-RELATED"/>
    <property type="match status" value="1"/>
</dbReference>
<dbReference type="NCBIfam" id="TIGR00654">
    <property type="entry name" value="PhzF_family"/>
    <property type="match status" value="1"/>
</dbReference>
<sequence>MNIQVHTLHAFTKNGTGGNPAGVVLEADSLKREEMQLVARKIGFSETAFFQRSTVADFKLSYFTPNNEVPLCGHATIAAFYLLHAEQKIHPGVYALETKAGILSVRVNDTQQVFLSQALPAFYEQPNKKEIAESLNLPDTGFDPDLPVEIVSTGLRDILVPIKNVSVLNHIKPDFSQIREISKKYHVVGYHLFTLNESSDKVASCRNFAPLYDIPEESATGTSTGALTCYLYKYNKIQGNQQLEFEQGYSMNCTSSILSKLTIENGAIIRIEVGGTAAQMNEHLISL</sequence>
<accession>A0ABT0MAT9</accession>
<dbReference type="Pfam" id="PF02567">
    <property type="entry name" value="PhzC-PhzF"/>
    <property type="match status" value="1"/>
</dbReference>
<protein>
    <submittedName>
        <fullName evidence="3">PhzF family phenazine biosynthesis protein</fullName>
    </submittedName>
</protein>
<dbReference type="EMBL" id="JAMAST010000008">
    <property type="protein sequence ID" value="MCL1631974.1"/>
    <property type="molecule type" value="Genomic_DNA"/>
</dbReference>
<keyword evidence="2" id="KW-0413">Isomerase</keyword>
<keyword evidence="4" id="KW-1185">Reference proteome</keyword>
<evidence type="ECO:0000256" key="1">
    <source>
        <dbReference type="ARBA" id="ARBA00008270"/>
    </source>
</evidence>
<reference evidence="3 4" key="1">
    <citation type="submission" date="2022-05" db="EMBL/GenBank/DDBJ databases">
        <title>Sporolactobacillus sp nov CPB3-1, isolated from tree bark (Mangifera indica L.).</title>
        <authorList>
            <person name="Phuengjayaem S."/>
            <person name="Tanasupawat S."/>
        </authorList>
    </citation>
    <scope>NUCLEOTIDE SEQUENCE [LARGE SCALE GENOMIC DNA]</scope>
    <source>
        <strain evidence="3 4">CPB3-1</strain>
    </source>
</reference>
<dbReference type="InterPro" id="IPR003719">
    <property type="entry name" value="Phenazine_PhzF-like"/>
</dbReference>
<evidence type="ECO:0000313" key="3">
    <source>
        <dbReference type="EMBL" id="MCL1631974.1"/>
    </source>
</evidence>
<dbReference type="RefSeq" id="WP_249101024.1">
    <property type="nucleotide sequence ID" value="NZ_JAMAST010000008.1"/>
</dbReference>
<name>A0ABT0MAT9_9BACL</name>
<comment type="caution">
    <text evidence="3">The sequence shown here is derived from an EMBL/GenBank/DDBJ whole genome shotgun (WGS) entry which is preliminary data.</text>
</comment>
<evidence type="ECO:0000256" key="2">
    <source>
        <dbReference type="ARBA" id="ARBA00023235"/>
    </source>
</evidence>
<comment type="similarity">
    <text evidence="1">Belongs to the PhzF family.</text>
</comment>
<proteinExistence type="inferred from homology"/>
<evidence type="ECO:0000313" key="4">
    <source>
        <dbReference type="Proteomes" id="UP001203004"/>
    </source>
</evidence>
<dbReference type="SUPFAM" id="SSF54506">
    <property type="entry name" value="Diaminopimelate epimerase-like"/>
    <property type="match status" value="1"/>
</dbReference>
<dbReference type="Gene3D" id="3.10.310.10">
    <property type="entry name" value="Diaminopimelate Epimerase, Chain A, domain 1"/>
    <property type="match status" value="2"/>
</dbReference>
<dbReference type="Proteomes" id="UP001203004">
    <property type="component" value="Unassembled WGS sequence"/>
</dbReference>